<proteinExistence type="predicted"/>
<feature type="non-terminal residue" evidence="2">
    <location>
        <position position="1"/>
    </location>
</feature>
<dbReference type="EMBL" id="HACA01006446">
    <property type="protein sequence ID" value="CDW23807.1"/>
    <property type="molecule type" value="Transcribed_RNA"/>
</dbReference>
<accession>A0A0K2TDZ9</accession>
<evidence type="ECO:0000256" key="1">
    <source>
        <dbReference type="SAM" id="SignalP"/>
    </source>
</evidence>
<feature type="signal peptide" evidence="1">
    <location>
        <begin position="1"/>
        <end position="27"/>
    </location>
</feature>
<sequence>SRMKINTLKPILALCILCFLGLESVQASWATGQRCVSLKDKYLSGQKMIHCRPKECNI</sequence>
<organism evidence="2">
    <name type="scientific">Lepeophtheirus salmonis</name>
    <name type="common">Salmon louse</name>
    <name type="synonym">Caligus salmonis</name>
    <dbReference type="NCBI Taxonomy" id="72036"/>
    <lineage>
        <taxon>Eukaryota</taxon>
        <taxon>Metazoa</taxon>
        <taxon>Ecdysozoa</taxon>
        <taxon>Arthropoda</taxon>
        <taxon>Crustacea</taxon>
        <taxon>Multicrustacea</taxon>
        <taxon>Hexanauplia</taxon>
        <taxon>Copepoda</taxon>
        <taxon>Siphonostomatoida</taxon>
        <taxon>Caligidae</taxon>
        <taxon>Lepeophtheirus</taxon>
    </lineage>
</organism>
<feature type="chain" id="PRO_5005487694" evidence="1">
    <location>
        <begin position="28"/>
        <end position="58"/>
    </location>
</feature>
<protein>
    <submittedName>
        <fullName evidence="2">Uncharacterized protein</fullName>
    </submittedName>
</protein>
<name>A0A0K2TDZ9_LEPSM</name>
<keyword evidence="1" id="KW-0732">Signal</keyword>
<dbReference type="AlphaFoldDB" id="A0A0K2TDZ9"/>
<reference evidence="2" key="1">
    <citation type="submission" date="2014-05" db="EMBL/GenBank/DDBJ databases">
        <authorList>
            <person name="Chronopoulou M."/>
        </authorList>
    </citation>
    <scope>NUCLEOTIDE SEQUENCE</scope>
    <source>
        <tissue evidence="2">Whole organism</tissue>
    </source>
</reference>
<evidence type="ECO:0000313" key="2">
    <source>
        <dbReference type="EMBL" id="CDW23807.1"/>
    </source>
</evidence>